<sequence>MLMVTATVLLTIHRLVWTLWPMLAKKILSPCASKFRAGSGYPLSWICSTLDTISNYATAIITTFIYAIIFGFLFRRRSNWRKNREVRVTLLVFCFCAYQIVCFIVWEFVMPMLKSKQYLACINLVMWVIWNGASALLYMIFSVSFRHDLVNMVRSVGWDRGEHKCNRVIPMDSVQNLPKAVA</sequence>
<keyword evidence="2" id="KW-0732">Signal</keyword>
<reference evidence="3 4" key="1">
    <citation type="submission" date="2014-10" db="EMBL/GenBank/DDBJ databases">
        <title>Draft genome of the hookworm Ancylostoma caninum.</title>
        <authorList>
            <person name="Mitreva M."/>
        </authorList>
    </citation>
    <scope>NUCLEOTIDE SEQUENCE [LARGE SCALE GENOMIC DNA]</scope>
    <source>
        <strain evidence="3 4">Baltimore</strain>
    </source>
</reference>
<feature type="transmembrane region" description="Helical" evidence="1">
    <location>
        <begin position="126"/>
        <end position="145"/>
    </location>
</feature>
<feature type="signal peptide" evidence="2">
    <location>
        <begin position="1"/>
        <end position="18"/>
    </location>
</feature>
<dbReference type="InterPro" id="IPR019425">
    <property type="entry name" value="7TM_GPCR_serpentine_rcpt_Srt"/>
</dbReference>
<organism evidence="3 4">
    <name type="scientific">Ancylostoma caninum</name>
    <name type="common">Dog hookworm</name>
    <dbReference type="NCBI Taxonomy" id="29170"/>
    <lineage>
        <taxon>Eukaryota</taxon>
        <taxon>Metazoa</taxon>
        <taxon>Ecdysozoa</taxon>
        <taxon>Nematoda</taxon>
        <taxon>Chromadorea</taxon>
        <taxon>Rhabditida</taxon>
        <taxon>Rhabditina</taxon>
        <taxon>Rhabditomorpha</taxon>
        <taxon>Strongyloidea</taxon>
        <taxon>Ancylostomatidae</taxon>
        <taxon>Ancylostomatinae</taxon>
        <taxon>Ancylostoma</taxon>
    </lineage>
</organism>
<comment type="caution">
    <text evidence="3">The sequence shown here is derived from an EMBL/GenBank/DDBJ whole genome shotgun (WGS) entry which is preliminary data.</text>
</comment>
<evidence type="ECO:0008006" key="5">
    <source>
        <dbReference type="Google" id="ProtNLM"/>
    </source>
</evidence>
<dbReference type="Proteomes" id="UP000252519">
    <property type="component" value="Unassembled WGS sequence"/>
</dbReference>
<name>A0A368F8R5_ANCCA</name>
<evidence type="ECO:0000256" key="2">
    <source>
        <dbReference type="SAM" id="SignalP"/>
    </source>
</evidence>
<keyword evidence="1" id="KW-0812">Transmembrane</keyword>
<feature type="chain" id="PRO_5017083110" description="G-protein coupled receptors family 1 profile domain-containing protein" evidence="2">
    <location>
        <begin position="19"/>
        <end position="182"/>
    </location>
</feature>
<accession>A0A368F8R5</accession>
<dbReference type="SUPFAM" id="SSF81321">
    <property type="entry name" value="Family A G protein-coupled receptor-like"/>
    <property type="match status" value="1"/>
</dbReference>
<dbReference type="Pfam" id="PF10321">
    <property type="entry name" value="7TM_GPCR_Srt"/>
    <property type="match status" value="1"/>
</dbReference>
<keyword evidence="1" id="KW-1133">Transmembrane helix</keyword>
<feature type="transmembrane region" description="Helical" evidence="1">
    <location>
        <begin position="86"/>
        <end position="106"/>
    </location>
</feature>
<dbReference type="AlphaFoldDB" id="A0A368F8R5"/>
<dbReference type="EMBL" id="JOJR01004203">
    <property type="protein sequence ID" value="RCN27409.1"/>
    <property type="molecule type" value="Genomic_DNA"/>
</dbReference>
<feature type="transmembrane region" description="Helical" evidence="1">
    <location>
        <begin position="53"/>
        <end position="74"/>
    </location>
</feature>
<proteinExistence type="predicted"/>
<gene>
    <name evidence="3" type="ORF">ANCCAN_26857</name>
</gene>
<evidence type="ECO:0000313" key="3">
    <source>
        <dbReference type="EMBL" id="RCN27409.1"/>
    </source>
</evidence>
<evidence type="ECO:0000256" key="1">
    <source>
        <dbReference type="SAM" id="Phobius"/>
    </source>
</evidence>
<evidence type="ECO:0000313" key="4">
    <source>
        <dbReference type="Proteomes" id="UP000252519"/>
    </source>
</evidence>
<keyword evidence="1" id="KW-0472">Membrane</keyword>
<dbReference type="OrthoDB" id="10372573at2759"/>
<keyword evidence="4" id="KW-1185">Reference proteome</keyword>
<protein>
    <recommendedName>
        <fullName evidence="5">G-protein coupled receptors family 1 profile domain-containing protein</fullName>
    </recommendedName>
</protein>